<dbReference type="GO" id="GO:0030527">
    <property type="term" value="F:structural constituent of chromatin"/>
    <property type="evidence" value="ECO:0007669"/>
    <property type="project" value="InterPro"/>
</dbReference>
<feature type="region of interest" description="Disordered" evidence="1">
    <location>
        <begin position="100"/>
        <end position="120"/>
    </location>
</feature>
<name>A0A6M3JZD7_9ZZZZ</name>
<reference evidence="2" key="1">
    <citation type="submission" date="2020-03" db="EMBL/GenBank/DDBJ databases">
        <title>The deep terrestrial virosphere.</title>
        <authorList>
            <person name="Holmfeldt K."/>
            <person name="Nilsson E."/>
            <person name="Simone D."/>
            <person name="Lopez-Fernandez M."/>
            <person name="Wu X."/>
            <person name="de Brujin I."/>
            <person name="Lundin D."/>
            <person name="Andersson A."/>
            <person name="Bertilsson S."/>
            <person name="Dopson M."/>
        </authorList>
    </citation>
    <scope>NUCLEOTIDE SEQUENCE</scope>
    <source>
        <strain evidence="2">MM415A01949</strain>
    </source>
</reference>
<dbReference type="AlphaFoldDB" id="A0A6M3JZD7"/>
<dbReference type="GO" id="GO:0003677">
    <property type="term" value="F:DNA binding"/>
    <property type="evidence" value="ECO:0007669"/>
    <property type="project" value="InterPro"/>
</dbReference>
<feature type="compositionally biased region" description="Basic residues" evidence="1">
    <location>
        <begin position="104"/>
        <end position="120"/>
    </location>
</feature>
<gene>
    <name evidence="2" type="ORF">MM415A01949_0012</name>
</gene>
<accession>A0A6M3JZD7</accession>
<dbReference type="InterPro" id="IPR010992">
    <property type="entry name" value="IHF-like_DNA-bd_dom_sf"/>
</dbReference>
<dbReference type="EMBL" id="MT142114">
    <property type="protein sequence ID" value="QJA74691.1"/>
    <property type="molecule type" value="Genomic_DNA"/>
</dbReference>
<dbReference type="Pfam" id="PF00216">
    <property type="entry name" value="Bac_DNA_binding"/>
    <property type="match status" value="1"/>
</dbReference>
<organism evidence="2">
    <name type="scientific">viral metagenome</name>
    <dbReference type="NCBI Taxonomy" id="1070528"/>
    <lineage>
        <taxon>unclassified sequences</taxon>
        <taxon>metagenomes</taxon>
        <taxon>organismal metagenomes</taxon>
    </lineage>
</organism>
<evidence type="ECO:0000256" key="1">
    <source>
        <dbReference type="SAM" id="MobiDB-lite"/>
    </source>
</evidence>
<evidence type="ECO:0000313" key="2">
    <source>
        <dbReference type="EMBL" id="QJA74691.1"/>
    </source>
</evidence>
<dbReference type="SUPFAM" id="SSF47729">
    <property type="entry name" value="IHF-like DNA-binding proteins"/>
    <property type="match status" value="1"/>
</dbReference>
<dbReference type="SMART" id="SM00411">
    <property type="entry name" value="BHL"/>
    <property type="match status" value="1"/>
</dbReference>
<protein>
    <submittedName>
        <fullName evidence="2">Putative DNA binding protein</fullName>
    </submittedName>
</protein>
<proteinExistence type="predicted"/>
<dbReference type="InterPro" id="IPR000119">
    <property type="entry name" value="Hist_DNA-bd"/>
</dbReference>
<sequence length="120" mass="13803">MIIMDIAKYLKKHGYGNVPKPDLALIVRDTFAAVSALAVEKNENFALQIPKFGTFRVMRYEKRIGFNPKTKEKINIPARLKFKLRTSRILMDSLPAPIEGKKAETKKKKKDEKKVSKKKK</sequence>
<dbReference type="Gene3D" id="4.10.520.10">
    <property type="entry name" value="IHF-like DNA-binding proteins"/>
    <property type="match status" value="1"/>
</dbReference>